<name>A0ABY7FGJ3_MYAAR</name>
<evidence type="ECO:0000313" key="1">
    <source>
        <dbReference type="EMBL" id="WAR20289.1"/>
    </source>
</evidence>
<keyword evidence="2" id="KW-1185">Reference proteome</keyword>
<dbReference type="Proteomes" id="UP001164746">
    <property type="component" value="Chromosome 11"/>
</dbReference>
<evidence type="ECO:0000313" key="2">
    <source>
        <dbReference type="Proteomes" id="UP001164746"/>
    </source>
</evidence>
<gene>
    <name evidence="1" type="ORF">MAR_002127</name>
</gene>
<protein>
    <submittedName>
        <fullName evidence="1">Uncharacterized protein</fullName>
    </submittedName>
</protein>
<accession>A0ABY7FGJ3</accession>
<organism evidence="1 2">
    <name type="scientific">Mya arenaria</name>
    <name type="common">Soft-shell clam</name>
    <dbReference type="NCBI Taxonomy" id="6604"/>
    <lineage>
        <taxon>Eukaryota</taxon>
        <taxon>Metazoa</taxon>
        <taxon>Spiralia</taxon>
        <taxon>Lophotrochozoa</taxon>
        <taxon>Mollusca</taxon>
        <taxon>Bivalvia</taxon>
        <taxon>Autobranchia</taxon>
        <taxon>Heteroconchia</taxon>
        <taxon>Euheterodonta</taxon>
        <taxon>Imparidentia</taxon>
        <taxon>Neoheterodontei</taxon>
        <taxon>Myida</taxon>
        <taxon>Myoidea</taxon>
        <taxon>Myidae</taxon>
        <taxon>Mya</taxon>
    </lineage>
</organism>
<dbReference type="EMBL" id="CP111022">
    <property type="protein sequence ID" value="WAR20289.1"/>
    <property type="molecule type" value="Genomic_DNA"/>
</dbReference>
<sequence length="130" mass="14616">MVWAKLEKFRCPACPLSLFTTPGDWVCARDRTPVFINEKGVMECGNGNHAGNVCKWGWTCGSQYHKGRFFVADLEGFVFATSQAQELTDQMGAKWVAELVRALGKQFKKTSSRPERESARKCAHLNFPVL</sequence>
<proteinExistence type="predicted"/>
<reference evidence="1" key="1">
    <citation type="submission" date="2022-11" db="EMBL/GenBank/DDBJ databases">
        <title>Centuries of genome instability and evolution in soft-shell clam transmissible cancer (bioRxiv).</title>
        <authorList>
            <person name="Hart S.F.M."/>
            <person name="Yonemitsu M.A."/>
            <person name="Giersch R.M."/>
            <person name="Beal B.F."/>
            <person name="Arriagada G."/>
            <person name="Davis B.W."/>
            <person name="Ostrander E.A."/>
            <person name="Goff S.P."/>
            <person name="Metzger M.J."/>
        </authorList>
    </citation>
    <scope>NUCLEOTIDE SEQUENCE</scope>
    <source>
        <strain evidence="1">MELC-2E11</strain>
        <tissue evidence="1">Siphon/mantle</tissue>
    </source>
</reference>